<organism evidence="2 3">
    <name type="scientific">Eiseniibacteriota bacterium</name>
    <dbReference type="NCBI Taxonomy" id="2212470"/>
    <lineage>
        <taxon>Bacteria</taxon>
        <taxon>Candidatus Eiseniibacteriota</taxon>
    </lineage>
</organism>
<dbReference type="Proteomes" id="UP000320184">
    <property type="component" value="Unassembled WGS sequence"/>
</dbReference>
<evidence type="ECO:0000256" key="1">
    <source>
        <dbReference type="SAM" id="SignalP"/>
    </source>
</evidence>
<dbReference type="InterPro" id="IPR014756">
    <property type="entry name" value="Ig_E-set"/>
</dbReference>
<evidence type="ECO:0008006" key="4">
    <source>
        <dbReference type="Google" id="ProtNLM"/>
    </source>
</evidence>
<dbReference type="PROSITE" id="PS51257">
    <property type="entry name" value="PROKAR_LIPOPROTEIN"/>
    <property type="match status" value="1"/>
</dbReference>
<name>A0A538SQD2_UNCEI</name>
<gene>
    <name evidence="2" type="ORF">E6K73_01065</name>
</gene>
<comment type="caution">
    <text evidence="2">The sequence shown here is derived from an EMBL/GenBank/DDBJ whole genome shotgun (WGS) entry which is preliminary data.</text>
</comment>
<reference evidence="2 3" key="1">
    <citation type="journal article" date="2019" name="Nat. Microbiol.">
        <title>Mediterranean grassland soil C-N compound turnover is dependent on rainfall and depth, and is mediated by genomically divergent microorganisms.</title>
        <authorList>
            <person name="Diamond S."/>
            <person name="Andeer P.F."/>
            <person name="Li Z."/>
            <person name="Crits-Christoph A."/>
            <person name="Burstein D."/>
            <person name="Anantharaman K."/>
            <person name="Lane K.R."/>
            <person name="Thomas B.C."/>
            <person name="Pan C."/>
            <person name="Northen T.R."/>
            <person name="Banfield J.F."/>
        </authorList>
    </citation>
    <scope>NUCLEOTIDE SEQUENCE [LARGE SCALE GENOMIC DNA]</scope>
    <source>
        <strain evidence="2">WS_3</strain>
    </source>
</reference>
<dbReference type="InterPro" id="IPR013783">
    <property type="entry name" value="Ig-like_fold"/>
</dbReference>
<evidence type="ECO:0000313" key="3">
    <source>
        <dbReference type="Proteomes" id="UP000320184"/>
    </source>
</evidence>
<evidence type="ECO:0000313" key="2">
    <source>
        <dbReference type="EMBL" id="TMQ53578.1"/>
    </source>
</evidence>
<accession>A0A538SQD2</accession>
<dbReference type="SUPFAM" id="SSF81296">
    <property type="entry name" value="E set domains"/>
    <property type="match status" value="1"/>
</dbReference>
<feature type="chain" id="PRO_5022199370" description="AMP-activated protein kinase glycogen-binding domain-containing protein" evidence="1">
    <location>
        <begin position="30"/>
        <end position="378"/>
    </location>
</feature>
<protein>
    <recommendedName>
        <fullName evidence="4">AMP-activated protein kinase glycogen-binding domain-containing protein</fullName>
    </recommendedName>
</protein>
<dbReference type="AlphaFoldDB" id="A0A538SQD2"/>
<proteinExistence type="predicted"/>
<feature type="signal peptide" evidence="1">
    <location>
        <begin position="1"/>
        <end position="29"/>
    </location>
</feature>
<keyword evidence="1" id="KW-0732">Signal</keyword>
<dbReference type="EMBL" id="VBOT01000014">
    <property type="protein sequence ID" value="TMQ53578.1"/>
    <property type="molecule type" value="Genomic_DNA"/>
</dbReference>
<dbReference type="Gene3D" id="2.60.40.10">
    <property type="entry name" value="Immunoglobulins"/>
    <property type="match status" value="1"/>
</dbReference>
<sequence>MSIRHFGMANAIGIALGLALAACAPAARAQGAAAGPAWLRAPQDRGPLAGTVGVDERRAWWGIDGTLPLSFGLPRMRTNAADQPVFGLGMSIAGSARSDARDLRYTALIDRRSRLDGGWLGISTGGNDGQRTKLQLGTGLWRAIAPLEVEAGVTSGVVGTTTREASHWKVIPDSLHSRDTTTFRDVDRSVLSTTAQSAVRWSFGRMELTAIGGLTVGAGTTPHRWAQATMHLQASPRVLMLAAFGQRPAASMAFDPSARPQTMVGIQVAPWGSRDGPVEHSIVPVALQWRTQPLDDGRTVVHMRCRHASRVELAADFTDWAPVALIATGDDWWVTSLTILPGLHQVQVRLDGGAWQVPPGLPHTNREFAGDAGVLVID</sequence>